<evidence type="ECO:0000256" key="11">
    <source>
        <dbReference type="SAM" id="MobiDB-lite"/>
    </source>
</evidence>
<feature type="transmembrane region" description="Helical" evidence="12">
    <location>
        <begin position="187"/>
        <end position="205"/>
    </location>
</feature>
<proteinExistence type="inferred from homology"/>
<dbReference type="PROSITE" id="PS00237">
    <property type="entry name" value="G_PROTEIN_RECEP_F1_1"/>
    <property type="match status" value="1"/>
</dbReference>
<protein>
    <submittedName>
        <fullName evidence="15">G_PROTEIN_RECEP_F1_2 domain-containing protein</fullName>
    </submittedName>
</protein>
<keyword evidence="7 10" id="KW-0675">Receptor</keyword>
<dbReference type="PANTHER" id="PTHR24248">
    <property type="entry name" value="ADRENERGIC RECEPTOR-RELATED G-PROTEIN COUPLED RECEPTOR"/>
    <property type="match status" value="1"/>
</dbReference>
<dbReference type="InterPro" id="IPR000995">
    <property type="entry name" value="Musac_Ach_rcpt"/>
</dbReference>
<dbReference type="GO" id="GO:0005886">
    <property type="term" value="C:plasma membrane"/>
    <property type="evidence" value="ECO:0007669"/>
    <property type="project" value="UniProtKB-SubCell"/>
</dbReference>
<sequence>TASAGPDYRPAWAIASCRCPARCFWPRRLRLLQRPAAMDSRLRDRPAARGRGKPAGRALSAGNLLLLPGREIWRPLLGAAWWQPNFKLHRRGELQDLGRSGNGRVNLAYPEDSTCIEPVISEIKVDPALQPLSHEFSPAALKIAMSPHQHSQRQASSLASNTSGVTASAALGEDEFLALVQLQYPPVAAAAIILAVLIIWTRWWSSATCWCPSVQNWFLASLAFADLLLGLLVMPFSLVKQLLGAWVFGLWLAIDVLACTASIMNLCLISLDRYWSVSKALTYPAEEDAAAGRRDDWRRLAAVRRHLPAAAAGLAEAAGPGRTDIGYVMYSSMGSFYIPMLIMLFVYARIFRPPDATPAGAARLSRCRRQRRQPLRRRHRRSEMSTRCDALLGGFNSAPPTPTPSKTELDRMSNRMSMSEPDVEPDVEPDEQLMDSGETAAVEAARSPQPRRPCRQPRRGVAAEAPTGARARERRATLVLGLIMGAFVLCWFPFFTTYLTDIFCGCVPLILFDFFFWLGYCNSALNPVIYTVFNKDFRQAFRRILTCGRR</sequence>
<evidence type="ECO:0000313" key="15">
    <source>
        <dbReference type="WBParaSite" id="maker-unitig_44430-snap-gene-0.2-mRNA-1"/>
    </source>
</evidence>
<dbReference type="PROSITE" id="PS50262">
    <property type="entry name" value="G_PROTEIN_RECEP_F1_2"/>
    <property type="match status" value="1"/>
</dbReference>
<dbReference type="Proteomes" id="UP000095280">
    <property type="component" value="Unplaced"/>
</dbReference>
<feature type="region of interest" description="Disordered" evidence="11">
    <location>
        <begin position="358"/>
        <end position="468"/>
    </location>
</feature>
<keyword evidence="3 10" id="KW-0812">Transmembrane</keyword>
<organism evidence="14 15">
    <name type="scientific">Macrostomum lignano</name>
    <dbReference type="NCBI Taxonomy" id="282301"/>
    <lineage>
        <taxon>Eukaryota</taxon>
        <taxon>Metazoa</taxon>
        <taxon>Spiralia</taxon>
        <taxon>Lophotrochozoa</taxon>
        <taxon>Platyhelminthes</taxon>
        <taxon>Rhabditophora</taxon>
        <taxon>Macrostomorpha</taxon>
        <taxon>Macrostomida</taxon>
        <taxon>Macrostomidae</taxon>
        <taxon>Macrostomum</taxon>
    </lineage>
</organism>
<keyword evidence="14" id="KW-1185">Reference proteome</keyword>
<dbReference type="Pfam" id="PF00001">
    <property type="entry name" value="7tm_1"/>
    <property type="match status" value="2"/>
</dbReference>
<evidence type="ECO:0000313" key="14">
    <source>
        <dbReference type="Proteomes" id="UP000095280"/>
    </source>
</evidence>
<reference evidence="15" key="1">
    <citation type="submission" date="2016-11" db="UniProtKB">
        <authorList>
            <consortium name="WormBaseParasite"/>
        </authorList>
    </citation>
    <scope>IDENTIFICATION</scope>
</reference>
<feature type="domain" description="G-protein coupled receptors family 1 profile" evidence="13">
    <location>
        <begin position="189"/>
        <end position="530"/>
    </location>
</feature>
<dbReference type="AlphaFoldDB" id="A0A1I8FQH0"/>
<evidence type="ECO:0000256" key="5">
    <source>
        <dbReference type="ARBA" id="ARBA00023040"/>
    </source>
</evidence>
<dbReference type="SUPFAM" id="SSF81321">
    <property type="entry name" value="Family A G protein-coupled receptor-like"/>
    <property type="match status" value="2"/>
</dbReference>
<evidence type="ECO:0000256" key="9">
    <source>
        <dbReference type="ARBA" id="ARBA00023224"/>
    </source>
</evidence>
<comment type="similarity">
    <text evidence="10">Belongs to the G-protein coupled receptor 1 family.</text>
</comment>
<dbReference type="Gene3D" id="1.20.1070.10">
    <property type="entry name" value="Rhodopsin 7-helix transmembrane proteins"/>
    <property type="match status" value="2"/>
</dbReference>
<accession>A0A1I8FQH0</accession>
<feature type="transmembrane region" description="Helical" evidence="12">
    <location>
        <begin position="246"/>
        <end position="271"/>
    </location>
</feature>
<evidence type="ECO:0000256" key="3">
    <source>
        <dbReference type="ARBA" id="ARBA00022692"/>
    </source>
</evidence>
<dbReference type="GO" id="GO:0016907">
    <property type="term" value="F:G protein-coupled acetylcholine receptor activity"/>
    <property type="evidence" value="ECO:0007669"/>
    <property type="project" value="InterPro"/>
</dbReference>
<evidence type="ECO:0000259" key="13">
    <source>
        <dbReference type="PROSITE" id="PS50262"/>
    </source>
</evidence>
<dbReference type="WBParaSite" id="maker-unitig_44430-snap-gene-0.2-mRNA-1">
    <property type="protein sequence ID" value="maker-unitig_44430-snap-gene-0.2-mRNA-1"/>
    <property type="gene ID" value="maker-unitig_44430-snap-gene-0.2"/>
</dbReference>
<keyword evidence="9 10" id="KW-0807">Transducer</keyword>
<keyword evidence="4 12" id="KW-1133">Transmembrane helix</keyword>
<dbReference type="InterPro" id="IPR017452">
    <property type="entry name" value="GPCR_Rhodpsn_7TM"/>
</dbReference>
<evidence type="ECO:0000256" key="7">
    <source>
        <dbReference type="ARBA" id="ARBA00023170"/>
    </source>
</evidence>
<dbReference type="GO" id="GO:0045202">
    <property type="term" value="C:synapse"/>
    <property type="evidence" value="ECO:0007669"/>
    <property type="project" value="GOC"/>
</dbReference>
<evidence type="ECO:0000256" key="8">
    <source>
        <dbReference type="ARBA" id="ARBA00023180"/>
    </source>
</evidence>
<keyword evidence="8" id="KW-0325">Glycoprotein</keyword>
<feature type="transmembrane region" description="Helical" evidence="12">
    <location>
        <begin position="217"/>
        <end position="239"/>
    </location>
</feature>
<evidence type="ECO:0000256" key="2">
    <source>
        <dbReference type="ARBA" id="ARBA00022475"/>
    </source>
</evidence>
<evidence type="ECO:0000256" key="4">
    <source>
        <dbReference type="ARBA" id="ARBA00022989"/>
    </source>
</evidence>
<dbReference type="PRINTS" id="PR00243">
    <property type="entry name" value="MUSCARINICR"/>
</dbReference>
<dbReference type="PANTHER" id="PTHR24248:SF174">
    <property type="entry name" value="TYRAMINE_OCTOPAMINE RECEPTOR"/>
    <property type="match status" value="1"/>
</dbReference>
<feature type="transmembrane region" description="Helical" evidence="12">
    <location>
        <begin position="476"/>
        <end position="494"/>
    </location>
</feature>
<feature type="compositionally biased region" description="Basic residues" evidence="11">
    <location>
        <begin position="365"/>
        <end position="381"/>
    </location>
</feature>
<keyword evidence="2" id="KW-1003">Cell membrane</keyword>
<keyword evidence="5 10" id="KW-0297">G-protein coupled receptor</keyword>
<name>A0A1I8FQH0_9PLAT</name>
<evidence type="ECO:0000256" key="1">
    <source>
        <dbReference type="ARBA" id="ARBA00004651"/>
    </source>
</evidence>
<evidence type="ECO:0000256" key="6">
    <source>
        <dbReference type="ARBA" id="ARBA00023136"/>
    </source>
</evidence>
<dbReference type="PRINTS" id="PR00237">
    <property type="entry name" value="GPCRRHODOPSN"/>
</dbReference>
<feature type="transmembrane region" description="Helical" evidence="12">
    <location>
        <begin position="327"/>
        <end position="348"/>
    </location>
</feature>
<evidence type="ECO:0000256" key="10">
    <source>
        <dbReference type="RuleBase" id="RU000688"/>
    </source>
</evidence>
<keyword evidence="6 12" id="KW-0472">Membrane</keyword>
<dbReference type="InterPro" id="IPR000276">
    <property type="entry name" value="GPCR_Rhodpsn"/>
</dbReference>
<evidence type="ECO:0000256" key="12">
    <source>
        <dbReference type="SAM" id="Phobius"/>
    </source>
</evidence>
<feature type="transmembrane region" description="Helical" evidence="12">
    <location>
        <begin position="514"/>
        <end position="533"/>
    </location>
</feature>
<feature type="compositionally biased region" description="Acidic residues" evidence="11">
    <location>
        <begin position="421"/>
        <end position="433"/>
    </location>
</feature>
<comment type="subcellular location">
    <subcellularLocation>
        <location evidence="1">Cell membrane</location>
        <topology evidence="1">Multi-pass membrane protein</topology>
    </subcellularLocation>
</comment>